<proteinExistence type="predicted"/>
<keyword evidence="3" id="KW-1185">Reference proteome</keyword>
<name>A0A9P5U475_9AGAR</name>
<evidence type="ECO:0000256" key="1">
    <source>
        <dbReference type="SAM" id="MobiDB-lite"/>
    </source>
</evidence>
<comment type="caution">
    <text evidence="2">The sequence shown here is derived from an EMBL/GenBank/DDBJ whole genome shotgun (WGS) entry which is preliminary data.</text>
</comment>
<sequence>MGNSTSKAARRLPKRTEPPSWAGSGSQSSGAVPKRPIAREQKDQAIEDDARDPQFMNNLSRLGVVNVDHHMKAFQPHQKSREIIESQKQSEQEAISMQPSRNRVQASTLSFLLDKSKSASTRQEMIELADQYGVDIEILEKISQYVTSPSIKSDSVVRNVRNEDGEEELSVMAIWVQSRAFKT</sequence>
<evidence type="ECO:0000313" key="3">
    <source>
        <dbReference type="Proteomes" id="UP000772434"/>
    </source>
</evidence>
<accession>A0A9P5U475</accession>
<evidence type="ECO:0000313" key="2">
    <source>
        <dbReference type="EMBL" id="KAF9065314.1"/>
    </source>
</evidence>
<dbReference type="AlphaFoldDB" id="A0A9P5U475"/>
<reference evidence="2" key="1">
    <citation type="submission" date="2020-11" db="EMBL/GenBank/DDBJ databases">
        <authorList>
            <consortium name="DOE Joint Genome Institute"/>
            <person name="Ahrendt S."/>
            <person name="Riley R."/>
            <person name="Andreopoulos W."/>
            <person name="Labutti K."/>
            <person name="Pangilinan J."/>
            <person name="Ruiz-Duenas F.J."/>
            <person name="Barrasa J.M."/>
            <person name="Sanchez-Garcia M."/>
            <person name="Camarero S."/>
            <person name="Miyauchi S."/>
            <person name="Serrano A."/>
            <person name="Linde D."/>
            <person name="Babiker R."/>
            <person name="Drula E."/>
            <person name="Ayuso-Fernandez I."/>
            <person name="Pacheco R."/>
            <person name="Padilla G."/>
            <person name="Ferreira P."/>
            <person name="Barriuso J."/>
            <person name="Kellner H."/>
            <person name="Castanera R."/>
            <person name="Alfaro M."/>
            <person name="Ramirez L."/>
            <person name="Pisabarro A.G."/>
            <person name="Kuo A."/>
            <person name="Tritt A."/>
            <person name="Lipzen A."/>
            <person name="He G."/>
            <person name="Yan M."/>
            <person name="Ng V."/>
            <person name="Cullen D."/>
            <person name="Martin F."/>
            <person name="Rosso M.-N."/>
            <person name="Henrissat B."/>
            <person name="Hibbett D."/>
            <person name="Martinez A.T."/>
            <person name="Grigoriev I.V."/>
        </authorList>
    </citation>
    <scope>NUCLEOTIDE SEQUENCE</scope>
    <source>
        <strain evidence="2">AH 40177</strain>
    </source>
</reference>
<dbReference type="EMBL" id="JADNRY010000106">
    <property type="protein sequence ID" value="KAF9065314.1"/>
    <property type="molecule type" value="Genomic_DNA"/>
</dbReference>
<feature type="region of interest" description="Disordered" evidence="1">
    <location>
        <begin position="1"/>
        <end position="54"/>
    </location>
</feature>
<dbReference type="OrthoDB" id="4085451at2759"/>
<protein>
    <submittedName>
        <fullName evidence="2">Uncharacterized protein</fullName>
    </submittedName>
</protein>
<gene>
    <name evidence="2" type="ORF">BDP27DRAFT_67856</name>
</gene>
<dbReference type="Proteomes" id="UP000772434">
    <property type="component" value="Unassembled WGS sequence"/>
</dbReference>
<organism evidence="2 3">
    <name type="scientific">Rhodocollybia butyracea</name>
    <dbReference type="NCBI Taxonomy" id="206335"/>
    <lineage>
        <taxon>Eukaryota</taxon>
        <taxon>Fungi</taxon>
        <taxon>Dikarya</taxon>
        <taxon>Basidiomycota</taxon>
        <taxon>Agaricomycotina</taxon>
        <taxon>Agaricomycetes</taxon>
        <taxon>Agaricomycetidae</taxon>
        <taxon>Agaricales</taxon>
        <taxon>Marasmiineae</taxon>
        <taxon>Omphalotaceae</taxon>
        <taxon>Rhodocollybia</taxon>
    </lineage>
</organism>